<evidence type="ECO:0000313" key="3">
    <source>
        <dbReference type="Proteomes" id="UP001437256"/>
    </source>
</evidence>
<sequence>MAMVVAGYVGYFNMVSRTEVPNGPCVWFGMETGLAVLRIALWGWNPSWDEGDTGMTMHLALRSRDLTSHTPPVLSESEPATSEDKAGPLQLALTSAISHFPLITTSQPLTRLTSHIQHGDYWLKDNKEFFIVESVDDFLAAATPYVGPLPRLDAEGLEGILLYYGIVPDLNETSERERKLLCMTICRSDSKWTSISVFIDGDMSRTMFTSQSQDFPGTRALRVALDTEVKLDSIAVIDRRTFDLLVDYSFRLFSRLCTVDTKLEQSACSIVEYDPSLLSSPRNYSKVDPVNKNRQGRGALLVGVFQTSEAREWGLILESAVMEVYLCILERRFLQPISPSPTHFRPLALEWVRGMEDRISLDKESCRRRWSDPTQVHVLFSYEATYDILVRELRSLRQASTDSIAIRTWEEAIALIMDHPDQLPVVLDLFGLSPLHNLEKLRKALLPLFTETDAYQKMITYLRSSLFRLRDVKVPSDLYTRIDPYGPDSPNSVPIHTAITANRQKWQEQAWRGGEFTYGVGLDLNRTNPGDYMPVSVYQGDILLTDRAEVFAMVYLPRPGKIVLNLSLKPHRCDIMLVAVLTRSGSVGEAWELKMSFIAKSTGEELGKELSGSTKVAEGSMIAKEGKEANRGGTCSLETSQLGGAVYLGFEPDTNLAETRHTQRKSSRPGVGDAGDTEENT</sequence>
<dbReference type="Proteomes" id="UP001437256">
    <property type="component" value="Unassembled WGS sequence"/>
</dbReference>
<organism evidence="2 3">
    <name type="scientific">Marasmius tenuissimus</name>
    <dbReference type="NCBI Taxonomy" id="585030"/>
    <lineage>
        <taxon>Eukaryota</taxon>
        <taxon>Fungi</taxon>
        <taxon>Dikarya</taxon>
        <taxon>Basidiomycota</taxon>
        <taxon>Agaricomycotina</taxon>
        <taxon>Agaricomycetes</taxon>
        <taxon>Agaricomycetidae</taxon>
        <taxon>Agaricales</taxon>
        <taxon>Marasmiineae</taxon>
        <taxon>Marasmiaceae</taxon>
        <taxon>Marasmius</taxon>
    </lineage>
</organism>
<accession>A0ABR3A4E4</accession>
<reference evidence="2 3" key="1">
    <citation type="submission" date="2024-05" db="EMBL/GenBank/DDBJ databases">
        <title>A draft genome resource for the thread blight pathogen Marasmius tenuissimus strain MS-2.</title>
        <authorList>
            <person name="Yulfo-Soto G.E."/>
            <person name="Baruah I.K."/>
            <person name="Amoako-Attah I."/>
            <person name="Bukari Y."/>
            <person name="Meinhardt L.W."/>
            <person name="Bailey B.A."/>
            <person name="Cohen S.P."/>
        </authorList>
    </citation>
    <scope>NUCLEOTIDE SEQUENCE [LARGE SCALE GENOMIC DNA]</scope>
    <source>
        <strain evidence="2 3">MS-2</strain>
    </source>
</reference>
<name>A0ABR3A4E4_9AGAR</name>
<evidence type="ECO:0000313" key="2">
    <source>
        <dbReference type="EMBL" id="KAL0068375.1"/>
    </source>
</evidence>
<dbReference type="EMBL" id="JBBXMP010000018">
    <property type="protein sequence ID" value="KAL0068375.1"/>
    <property type="molecule type" value="Genomic_DNA"/>
</dbReference>
<proteinExistence type="predicted"/>
<comment type="caution">
    <text evidence="2">The sequence shown here is derived from an EMBL/GenBank/DDBJ whole genome shotgun (WGS) entry which is preliminary data.</text>
</comment>
<keyword evidence="3" id="KW-1185">Reference proteome</keyword>
<evidence type="ECO:0000256" key="1">
    <source>
        <dbReference type="SAM" id="MobiDB-lite"/>
    </source>
</evidence>
<feature type="region of interest" description="Disordered" evidence="1">
    <location>
        <begin position="653"/>
        <end position="681"/>
    </location>
</feature>
<gene>
    <name evidence="2" type="ORF">AAF712_004453</name>
</gene>
<protein>
    <submittedName>
        <fullName evidence="2">Uncharacterized protein</fullName>
    </submittedName>
</protein>